<accession>A0A5D4MFT0</accession>
<protein>
    <submittedName>
        <fullName evidence="1">Uncharacterized protein</fullName>
    </submittedName>
</protein>
<organism evidence="1 2">
    <name type="scientific">Rossellomorea vietnamensis</name>
    <dbReference type="NCBI Taxonomy" id="218284"/>
    <lineage>
        <taxon>Bacteria</taxon>
        <taxon>Bacillati</taxon>
        <taxon>Bacillota</taxon>
        <taxon>Bacilli</taxon>
        <taxon>Bacillales</taxon>
        <taxon>Bacillaceae</taxon>
        <taxon>Rossellomorea</taxon>
    </lineage>
</organism>
<comment type="caution">
    <text evidence="1">The sequence shown here is derived from an EMBL/GenBank/DDBJ whole genome shotgun (WGS) entry which is preliminary data.</text>
</comment>
<proteinExistence type="predicted"/>
<evidence type="ECO:0000313" key="1">
    <source>
        <dbReference type="EMBL" id="TYS00358.1"/>
    </source>
</evidence>
<dbReference type="Proteomes" id="UP000325182">
    <property type="component" value="Unassembled WGS sequence"/>
</dbReference>
<reference evidence="1 2" key="1">
    <citation type="submission" date="2019-08" db="EMBL/GenBank/DDBJ databases">
        <title>Bacillus genomes from the desert of Cuatro Cienegas, Coahuila.</title>
        <authorList>
            <person name="Olmedo-Alvarez G."/>
        </authorList>
    </citation>
    <scope>NUCLEOTIDE SEQUENCE [LARGE SCALE GENOMIC DNA]</scope>
    <source>
        <strain evidence="1 2">CH128b_4D</strain>
    </source>
</reference>
<dbReference type="EMBL" id="VTEG01000003">
    <property type="protein sequence ID" value="TYS00358.1"/>
    <property type="molecule type" value="Genomic_DNA"/>
</dbReference>
<gene>
    <name evidence="1" type="ORF">FZC84_07395</name>
</gene>
<dbReference type="RefSeq" id="WP_148953428.1">
    <property type="nucleotide sequence ID" value="NZ_VTEG01000003.1"/>
</dbReference>
<sequence length="130" mass="15273">MNQFIERIKAFSKNLTHDIADAIHEHTSEKIPFSDISEAITSHEKTKHTMKKLLENVYHSYELYLSPYFIKLETKGEQNEFILQLTISSPEKMIYSFRSYDESPAYQEIISVPAPLWEKINDPLTQKNIH</sequence>
<evidence type="ECO:0000313" key="2">
    <source>
        <dbReference type="Proteomes" id="UP000325182"/>
    </source>
</evidence>
<name>A0A5D4MFT0_9BACI</name>
<dbReference type="AlphaFoldDB" id="A0A5D4MFT0"/>